<reference evidence="3 4" key="1">
    <citation type="journal article" date="2020" name="Cell">
        <title>Large-Scale Comparative Analyses of Tick Genomes Elucidate Their Genetic Diversity and Vector Capacities.</title>
        <authorList>
            <consortium name="Tick Genome and Microbiome Consortium (TIGMIC)"/>
            <person name="Jia N."/>
            <person name="Wang J."/>
            <person name="Shi W."/>
            <person name="Du L."/>
            <person name="Sun Y."/>
            <person name="Zhan W."/>
            <person name="Jiang J.F."/>
            <person name="Wang Q."/>
            <person name="Zhang B."/>
            <person name="Ji P."/>
            <person name="Bell-Sakyi L."/>
            <person name="Cui X.M."/>
            <person name="Yuan T.T."/>
            <person name="Jiang B.G."/>
            <person name="Yang W.F."/>
            <person name="Lam T.T."/>
            <person name="Chang Q.C."/>
            <person name="Ding S.J."/>
            <person name="Wang X.J."/>
            <person name="Zhu J.G."/>
            <person name="Ruan X.D."/>
            <person name="Zhao L."/>
            <person name="Wei J.T."/>
            <person name="Ye R.Z."/>
            <person name="Que T.C."/>
            <person name="Du C.H."/>
            <person name="Zhou Y.H."/>
            <person name="Cheng J.X."/>
            <person name="Dai P.F."/>
            <person name="Guo W.B."/>
            <person name="Han X.H."/>
            <person name="Huang E.J."/>
            <person name="Li L.F."/>
            <person name="Wei W."/>
            <person name="Gao Y.C."/>
            <person name="Liu J.Z."/>
            <person name="Shao H.Z."/>
            <person name="Wang X."/>
            <person name="Wang C.C."/>
            <person name="Yang T.C."/>
            <person name="Huo Q.B."/>
            <person name="Li W."/>
            <person name="Chen H.Y."/>
            <person name="Chen S.E."/>
            <person name="Zhou L.G."/>
            <person name="Ni X.B."/>
            <person name="Tian J.H."/>
            <person name="Sheng Y."/>
            <person name="Liu T."/>
            <person name="Pan Y.S."/>
            <person name="Xia L.Y."/>
            <person name="Li J."/>
            <person name="Zhao F."/>
            <person name="Cao W.C."/>
        </authorList>
    </citation>
    <scope>NUCLEOTIDE SEQUENCE [LARGE SCALE GENOMIC DNA]</scope>
    <source>
        <strain evidence="3">HaeL-2018</strain>
    </source>
</reference>
<dbReference type="AlphaFoldDB" id="A0A9J6FWI3"/>
<evidence type="ECO:0000259" key="2">
    <source>
        <dbReference type="PROSITE" id="PS51029"/>
    </source>
</evidence>
<proteinExistence type="predicted"/>
<evidence type="ECO:0000256" key="1">
    <source>
        <dbReference type="SAM" id="MobiDB-lite"/>
    </source>
</evidence>
<dbReference type="GO" id="GO:0005667">
    <property type="term" value="C:transcription regulator complex"/>
    <property type="evidence" value="ECO:0007669"/>
    <property type="project" value="TreeGrafter"/>
</dbReference>
<dbReference type="PROSITE" id="PS51029">
    <property type="entry name" value="MADF"/>
    <property type="match status" value="1"/>
</dbReference>
<comment type="caution">
    <text evidence="3">The sequence shown here is derived from an EMBL/GenBank/DDBJ whole genome shotgun (WGS) entry which is preliminary data.</text>
</comment>
<dbReference type="Pfam" id="PF10545">
    <property type="entry name" value="MADF_DNA_bdg"/>
    <property type="match status" value="1"/>
</dbReference>
<dbReference type="Proteomes" id="UP000821853">
    <property type="component" value="Chromosome 2"/>
</dbReference>
<dbReference type="InterPro" id="IPR006578">
    <property type="entry name" value="MADF-dom"/>
</dbReference>
<name>A0A9J6FWI3_HAELO</name>
<dbReference type="OrthoDB" id="6509455at2759"/>
<dbReference type="GO" id="GO:0006357">
    <property type="term" value="P:regulation of transcription by RNA polymerase II"/>
    <property type="evidence" value="ECO:0007669"/>
    <property type="project" value="TreeGrafter"/>
</dbReference>
<gene>
    <name evidence="3" type="ORF">HPB48_014757</name>
</gene>
<dbReference type="SMART" id="SM00595">
    <property type="entry name" value="MADF"/>
    <property type="match status" value="1"/>
</dbReference>
<evidence type="ECO:0000313" key="3">
    <source>
        <dbReference type="EMBL" id="KAH9367167.1"/>
    </source>
</evidence>
<feature type="domain" description="MADF" evidence="2">
    <location>
        <begin position="13"/>
        <end position="106"/>
    </location>
</feature>
<evidence type="ECO:0000313" key="4">
    <source>
        <dbReference type="Proteomes" id="UP000821853"/>
    </source>
</evidence>
<protein>
    <recommendedName>
        <fullName evidence="2">MADF domain-containing protein</fullName>
    </recommendedName>
</protein>
<organism evidence="3 4">
    <name type="scientific">Haemaphysalis longicornis</name>
    <name type="common">Bush tick</name>
    <dbReference type="NCBI Taxonomy" id="44386"/>
    <lineage>
        <taxon>Eukaryota</taxon>
        <taxon>Metazoa</taxon>
        <taxon>Ecdysozoa</taxon>
        <taxon>Arthropoda</taxon>
        <taxon>Chelicerata</taxon>
        <taxon>Arachnida</taxon>
        <taxon>Acari</taxon>
        <taxon>Parasitiformes</taxon>
        <taxon>Ixodida</taxon>
        <taxon>Ixodoidea</taxon>
        <taxon>Ixodidae</taxon>
        <taxon>Haemaphysalinae</taxon>
        <taxon>Haemaphysalis</taxon>
    </lineage>
</organism>
<dbReference type="InterPro" id="IPR039353">
    <property type="entry name" value="TF_Adf1"/>
</dbReference>
<dbReference type="GO" id="GO:0005634">
    <property type="term" value="C:nucleus"/>
    <property type="evidence" value="ECO:0007669"/>
    <property type="project" value="TreeGrafter"/>
</dbReference>
<dbReference type="VEuPathDB" id="VectorBase:HLOH_044524"/>
<dbReference type="OMA" id="EMACAWS"/>
<sequence>MATETTVSFSTEALIEVVKGYPFLTDKKHPEFKNRQKKDAAWHQIGVLFGVPGSLLEKKLKNLKDTYNRTKTATKGKMKSGAAAKDVPTRQWTHFTSMAAIMEKNPQPKVVYCNLPAAASSGPSESAAVLDPSPPLLPVSPSPSSSPPTPDNLDAVASTSASSMPWDEPQVLDNGDEQESLAQAAVEHLGALRSLRAAQNKDEIYYFCMRLDARLRTLPRDVAEDLINSIENAVHDTSKQCRAAMRDSDQ</sequence>
<keyword evidence="4" id="KW-1185">Reference proteome</keyword>
<dbReference type="EMBL" id="JABSTR010000004">
    <property type="protein sequence ID" value="KAH9367167.1"/>
    <property type="molecule type" value="Genomic_DNA"/>
</dbReference>
<feature type="compositionally biased region" description="Pro residues" evidence="1">
    <location>
        <begin position="132"/>
        <end position="150"/>
    </location>
</feature>
<feature type="region of interest" description="Disordered" evidence="1">
    <location>
        <begin position="123"/>
        <end position="166"/>
    </location>
</feature>
<dbReference type="PANTHER" id="PTHR12243:SF69">
    <property type="entry name" value="SI:CH73-59F11.3"/>
    <property type="match status" value="1"/>
</dbReference>
<accession>A0A9J6FWI3</accession>
<dbReference type="PANTHER" id="PTHR12243">
    <property type="entry name" value="MADF DOMAIN TRANSCRIPTION FACTOR"/>
    <property type="match status" value="1"/>
</dbReference>